<evidence type="ECO:0008006" key="3">
    <source>
        <dbReference type="Google" id="ProtNLM"/>
    </source>
</evidence>
<sequence>MSRVRIVRKTDNILLSKRNYIEKLLKKFGYYDLKSISTAYDVNFEIKKNRENFIISRLGLSLERVKFLYFNNLVEKRLLACLFKTHEIFEIMVLSIVDFPLFKRYINVNYIFLIHMRQNPLIIMFTHGDVVIENGIKVHSHRDVGWLENLLANISLGMKHANA</sequence>
<keyword evidence="2" id="KW-1185">Reference proteome</keyword>
<evidence type="ECO:0000313" key="1">
    <source>
        <dbReference type="EMBL" id="RDX83702.1"/>
    </source>
</evidence>
<gene>
    <name evidence="1" type="ORF">CR513_35355</name>
</gene>
<feature type="non-terminal residue" evidence="1">
    <location>
        <position position="1"/>
    </location>
</feature>
<protein>
    <recommendedName>
        <fullName evidence="3">Copia protein</fullName>
    </recommendedName>
</protein>
<proteinExistence type="predicted"/>
<name>A0A371FZK1_MUCPR</name>
<evidence type="ECO:0000313" key="2">
    <source>
        <dbReference type="Proteomes" id="UP000257109"/>
    </source>
</evidence>
<accession>A0A371FZK1</accession>
<comment type="caution">
    <text evidence="1">The sequence shown here is derived from an EMBL/GenBank/DDBJ whole genome shotgun (WGS) entry which is preliminary data.</text>
</comment>
<organism evidence="1 2">
    <name type="scientific">Mucuna pruriens</name>
    <name type="common">Velvet bean</name>
    <name type="synonym">Dolichos pruriens</name>
    <dbReference type="NCBI Taxonomy" id="157652"/>
    <lineage>
        <taxon>Eukaryota</taxon>
        <taxon>Viridiplantae</taxon>
        <taxon>Streptophyta</taxon>
        <taxon>Embryophyta</taxon>
        <taxon>Tracheophyta</taxon>
        <taxon>Spermatophyta</taxon>
        <taxon>Magnoliopsida</taxon>
        <taxon>eudicotyledons</taxon>
        <taxon>Gunneridae</taxon>
        <taxon>Pentapetalae</taxon>
        <taxon>rosids</taxon>
        <taxon>fabids</taxon>
        <taxon>Fabales</taxon>
        <taxon>Fabaceae</taxon>
        <taxon>Papilionoideae</taxon>
        <taxon>50 kb inversion clade</taxon>
        <taxon>NPAAA clade</taxon>
        <taxon>indigoferoid/millettioid clade</taxon>
        <taxon>Phaseoleae</taxon>
        <taxon>Mucuna</taxon>
    </lineage>
</organism>
<reference evidence="1" key="1">
    <citation type="submission" date="2018-05" db="EMBL/GenBank/DDBJ databases">
        <title>Draft genome of Mucuna pruriens seed.</title>
        <authorList>
            <person name="Nnadi N.E."/>
            <person name="Vos R."/>
            <person name="Hasami M.H."/>
            <person name="Devisetty U.K."/>
            <person name="Aguiy J.C."/>
        </authorList>
    </citation>
    <scope>NUCLEOTIDE SEQUENCE [LARGE SCALE GENOMIC DNA]</scope>
    <source>
        <strain evidence="1">JCA_2017</strain>
    </source>
</reference>
<dbReference type="Proteomes" id="UP000257109">
    <property type="component" value="Unassembled WGS sequence"/>
</dbReference>
<dbReference type="EMBL" id="QJKJ01007278">
    <property type="protein sequence ID" value="RDX83702.1"/>
    <property type="molecule type" value="Genomic_DNA"/>
</dbReference>
<dbReference type="AlphaFoldDB" id="A0A371FZK1"/>